<evidence type="ECO:0000313" key="9">
    <source>
        <dbReference type="Proteomes" id="UP000051269"/>
    </source>
</evidence>
<dbReference type="Gene3D" id="3.30.420.40">
    <property type="match status" value="1"/>
</dbReference>
<evidence type="ECO:0000256" key="3">
    <source>
        <dbReference type="ARBA" id="ARBA00023136"/>
    </source>
</evidence>
<comment type="subunit">
    <text evidence="5">Self-interacts. Interacts with FtsZ.</text>
</comment>
<keyword evidence="2 5" id="KW-0132">Cell division</keyword>
<evidence type="ECO:0000256" key="6">
    <source>
        <dbReference type="PIRNR" id="PIRNR003101"/>
    </source>
</evidence>
<protein>
    <recommendedName>
        <fullName evidence="5 6">Cell division protein FtsA</fullName>
    </recommendedName>
</protein>
<dbReference type="Proteomes" id="UP000051269">
    <property type="component" value="Unassembled WGS sequence"/>
</dbReference>
<dbReference type="InterPro" id="IPR020823">
    <property type="entry name" value="Cell_div_FtsA"/>
</dbReference>
<reference evidence="8 9" key="1">
    <citation type="submission" date="2015-10" db="EMBL/GenBank/DDBJ databases">
        <title>Metagenome-Assembled Genomes uncover a global brackish microbiome.</title>
        <authorList>
            <person name="Hugerth L.W."/>
            <person name="Larsson J."/>
            <person name="Alneberg J."/>
            <person name="Lindh M.V."/>
            <person name="Legrand C."/>
            <person name="Pinhassi J."/>
            <person name="Andersson A.F."/>
        </authorList>
    </citation>
    <scope>NUCLEOTIDE SEQUENCE [LARGE SCALE GENOMIC DNA]</scope>
    <source>
        <strain evidence="8">BACL18 MAG-120507-bin52</strain>
    </source>
</reference>
<organism evidence="8 9">
    <name type="scientific">Verrucomicrobia subdivision 6 bacterium BACL9 MAG-120507-bin52</name>
    <dbReference type="NCBI Taxonomy" id="1655590"/>
    <lineage>
        <taxon>Bacteria</taxon>
        <taxon>Pseudomonadati</taxon>
        <taxon>Verrucomicrobiota</taxon>
        <taxon>Verrucomicrobiia</taxon>
        <taxon>Verrucomicrobiales</taxon>
        <taxon>Verrucomicrobia subdivision 6</taxon>
    </lineage>
</organism>
<dbReference type="SUPFAM" id="SSF53067">
    <property type="entry name" value="Actin-like ATPase domain"/>
    <property type="match status" value="2"/>
</dbReference>
<dbReference type="InterPro" id="IPR003494">
    <property type="entry name" value="SHS2_FtsA"/>
</dbReference>
<dbReference type="GO" id="GO:0009898">
    <property type="term" value="C:cytoplasmic side of plasma membrane"/>
    <property type="evidence" value="ECO:0007669"/>
    <property type="project" value="UniProtKB-UniRule"/>
</dbReference>
<keyword evidence="4 5" id="KW-0131">Cell cycle</keyword>
<dbReference type="SMART" id="SM00842">
    <property type="entry name" value="FtsA"/>
    <property type="match status" value="1"/>
</dbReference>
<keyword evidence="1 5" id="KW-1003">Cell membrane</keyword>
<dbReference type="CDD" id="cd24048">
    <property type="entry name" value="ASKHA_NBD_FtsA"/>
    <property type="match status" value="1"/>
</dbReference>
<accession>A0A0R2RSI3</accession>
<comment type="similarity">
    <text evidence="5 6">Belongs to the FtsA/MreB family.</text>
</comment>
<dbReference type="InterPro" id="IPR050696">
    <property type="entry name" value="FtsA/MreB"/>
</dbReference>
<dbReference type="AlphaFoldDB" id="A0A0R2RSI3"/>
<dbReference type="GO" id="GO:0043093">
    <property type="term" value="P:FtsZ-dependent cytokinesis"/>
    <property type="evidence" value="ECO:0007669"/>
    <property type="project" value="UniProtKB-UniRule"/>
</dbReference>
<evidence type="ECO:0000259" key="7">
    <source>
        <dbReference type="SMART" id="SM00842"/>
    </source>
</evidence>
<evidence type="ECO:0000256" key="4">
    <source>
        <dbReference type="ARBA" id="ARBA00023306"/>
    </source>
</evidence>
<evidence type="ECO:0000256" key="1">
    <source>
        <dbReference type="ARBA" id="ARBA00022475"/>
    </source>
</evidence>
<name>A0A0R2RSI3_9BACT</name>
<comment type="caution">
    <text evidence="8">The sequence shown here is derived from an EMBL/GenBank/DDBJ whole genome shotgun (WGS) entry which is preliminary data.</text>
</comment>
<comment type="subcellular location">
    <subcellularLocation>
        <location evidence="5">Cell membrane</location>
        <topology evidence="5">Peripheral membrane protein</topology>
        <orientation evidence="5">Cytoplasmic side</orientation>
    </subcellularLocation>
    <text evidence="5">Localizes to the Z ring in an FtsZ-dependent manner. Targeted to the membrane through a conserved C-terminal amphipathic helix.</text>
</comment>
<sequence>MIMRRTPTEEILIATDLGTQSMKVAVAEMSEDGALTLLGVGESVSAGMRKAEVTDFGYAQAAARMALAEAERRTQAEITEVYLALSGTHLQAKNESVRGATVAEDDHRVTEGTIEELQKLATHLPLPRDHAVLHEVLRGYTLDRGVGSDQPLGVHTEQIEAHYHLVTGKRTKLQTSVQCVADQKIRVKGCTFSAYASGLALLSEEAKKRGVVVVDLGAGVTDVAVWRDDAIVHTAVHGVGGDHLTQDLSIGLEIPYARAERLKKEMGSVVLEPMEKDEKVTLAREISFDGRTFFKEAMVQILQARMSEIWQIIQADLEEQNLWSAIEGEVVVTGGGARLKGLSRLASEILPRPVRVGRARDFLGEQSDLERPEFSTVLGTLRYAAENERREANQAKGWRKIQKSIGKVVSGMRFLA</sequence>
<proteinExistence type="inferred from homology"/>
<dbReference type="PANTHER" id="PTHR32432:SF4">
    <property type="entry name" value="CELL DIVISION PROTEIN FTSA"/>
    <property type="match status" value="1"/>
</dbReference>
<dbReference type="GO" id="GO:0032153">
    <property type="term" value="C:cell division site"/>
    <property type="evidence" value="ECO:0007669"/>
    <property type="project" value="UniProtKB-UniRule"/>
</dbReference>
<dbReference type="Pfam" id="PF02491">
    <property type="entry name" value="SHS2_FTSA"/>
    <property type="match status" value="1"/>
</dbReference>
<comment type="function">
    <text evidence="5 6">Cell division protein that is involved in the assembly of the Z ring. May serve as a membrane anchor for the Z ring.</text>
</comment>
<evidence type="ECO:0000313" key="8">
    <source>
        <dbReference type="EMBL" id="KRO63114.1"/>
    </source>
</evidence>
<evidence type="ECO:0000256" key="5">
    <source>
        <dbReference type="HAMAP-Rule" id="MF_02033"/>
    </source>
</evidence>
<dbReference type="NCBIfam" id="TIGR01174">
    <property type="entry name" value="ftsA"/>
    <property type="match status" value="1"/>
</dbReference>
<dbReference type="InterPro" id="IPR043129">
    <property type="entry name" value="ATPase_NBD"/>
</dbReference>
<evidence type="ECO:0000256" key="2">
    <source>
        <dbReference type="ARBA" id="ARBA00022618"/>
    </source>
</evidence>
<feature type="domain" description="SHS2" evidence="7">
    <location>
        <begin position="12"/>
        <end position="201"/>
    </location>
</feature>
<keyword evidence="3 5" id="KW-0472">Membrane</keyword>
<dbReference type="PIRSF" id="PIRSF003101">
    <property type="entry name" value="FtsA"/>
    <property type="match status" value="1"/>
</dbReference>
<dbReference type="Pfam" id="PF14450">
    <property type="entry name" value="FtsA"/>
    <property type="match status" value="1"/>
</dbReference>
<dbReference type="EMBL" id="LIBO01000007">
    <property type="protein sequence ID" value="KRO63114.1"/>
    <property type="molecule type" value="Genomic_DNA"/>
</dbReference>
<dbReference type="PANTHER" id="PTHR32432">
    <property type="entry name" value="CELL DIVISION PROTEIN FTSA-RELATED"/>
    <property type="match status" value="1"/>
</dbReference>
<gene>
    <name evidence="5" type="primary">ftsA</name>
    <name evidence="8" type="ORF">ABR82_01570</name>
</gene>
<dbReference type="HAMAP" id="MF_02033">
    <property type="entry name" value="FtsA"/>
    <property type="match status" value="1"/>
</dbReference>